<evidence type="ECO:0000256" key="4">
    <source>
        <dbReference type="ARBA" id="ARBA00022927"/>
    </source>
</evidence>
<sequence length="381" mass="42988">MDDFLFMEEHIPGSNRFSHYHGNTRKVEECEDDGDEIGSRFLYELDVLHYRQRLHSSYIEVVQIPCFNATLLLICCIASIFAVLFALDSSTFVVESGESLGLTEELSSFTFGFLVDKGLTTTTVAPPAFVGLGGIDVNTSSQPKQGDQTQANVKVKETLVPDEIAKTVEDLKAYIKQQKTLSSDIGRASLSKLYSVTNDIQTINIALQEVTNSVEQTYSQTKSLRRETSKAIQSAEIAQRTNDTPSGLQFENTAPFFYFVSLVEKYEQDLIVYRNQITAIENHMKSIMNPQGINPTELKNGLQHINECFISLAGRLHEIHQKVETQKEQFLNLRKYRLRDCENNKLQSKTAADNINGFPNFTPNHIEKESQIQELLLSLTP</sequence>
<evidence type="ECO:0000256" key="1">
    <source>
        <dbReference type="ARBA" id="ARBA00004567"/>
    </source>
</evidence>
<keyword evidence="5" id="KW-0811">Translocation</keyword>
<keyword evidence="2" id="KW-0813">Transport</keyword>
<dbReference type="STRING" id="36166.T1GM20"/>
<evidence type="ECO:0000313" key="8">
    <source>
        <dbReference type="EnsemblMetazoa" id="MESCA004588-PA"/>
    </source>
</evidence>
<dbReference type="GO" id="GO:0005643">
    <property type="term" value="C:nuclear pore"/>
    <property type="evidence" value="ECO:0007669"/>
    <property type="project" value="UniProtKB-SubCell"/>
</dbReference>
<protein>
    <submittedName>
        <fullName evidence="8">Uncharacterized protein</fullName>
    </submittedName>
</protein>
<dbReference type="EMBL" id="CAQQ02104115">
    <property type="status" value="NOT_ANNOTATED_CDS"/>
    <property type="molecule type" value="Genomic_DNA"/>
</dbReference>
<dbReference type="HOGENOM" id="CLU_726264_0_0_1"/>
<reference evidence="8" key="2">
    <citation type="submission" date="2015-06" db="UniProtKB">
        <authorList>
            <consortium name="EnsemblMetazoa"/>
        </authorList>
    </citation>
    <scope>IDENTIFICATION</scope>
</reference>
<evidence type="ECO:0000313" key="9">
    <source>
        <dbReference type="Proteomes" id="UP000015102"/>
    </source>
</evidence>
<dbReference type="Gene3D" id="6.10.140.1350">
    <property type="match status" value="1"/>
</dbReference>
<keyword evidence="4" id="KW-0653">Protein transport</keyword>
<dbReference type="EMBL" id="CAQQ02104116">
    <property type="status" value="NOT_ANNOTATED_CDS"/>
    <property type="molecule type" value="Genomic_DNA"/>
</dbReference>
<evidence type="ECO:0000256" key="2">
    <source>
        <dbReference type="ARBA" id="ARBA00022448"/>
    </source>
</evidence>
<evidence type="ECO:0000256" key="7">
    <source>
        <dbReference type="ARBA" id="ARBA00023242"/>
    </source>
</evidence>
<reference evidence="9" key="1">
    <citation type="submission" date="2013-02" db="EMBL/GenBank/DDBJ databases">
        <authorList>
            <person name="Hughes D."/>
        </authorList>
    </citation>
    <scope>NUCLEOTIDE SEQUENCE</scope>
    <source>
        <strain>Durham</strain>
        <strain evidence="9">NC isolate 2 -- Noor lab</strain>
    </source>
</reference>
<keyword evidence="3" id="KW-0509">mRNA transport</keyword>
<dbReference type="InterPro" id="IPR024882">
    <property type="entry name" value="NUP58/p45/49"/>
</dbReference>
<dbReference type="PANTHER" id="PTHR13437">
    <property type="entry name" value="NUCLEOPORIN P58/P45 NUCLEOPORIN-LIKE PROTEIN 1"/>
    <property type="match status" value="1"/>
</dbReference>
<keyword evidence="6" id="KW-0906">Nuclear pore complex</keyword>
<dbReference type="GO" id="GO:0051028">
    <property type="term" value="P:mRNA transport"/>
    <property type="evidence" value="ECO:0007669"/>
    <property type="project" value="UniProtKB-KW"/>
</dbReference>
<accession>T1GM20</accession>
<name>T1GM20_MEGSC</name>
<dbReference type="EMBL" id="CAQQ02104114">
    <property type="status" value="NOT_ANNOTATED_CDS"/>
    <property type="molecule type" value="Genomic_DNA"/>
</dbReference>
<dbReference type="EnsemblMetazoa" id="MESCA004588-RA">
    <property type="protein sequence ID" value="MESCA004588-PA"/>
    <property type="gene ID" value="MESCA004588"/>
</dbReference>
<dbReference type="Pfam" id="PF15967">
    <property type="entry name" value="Nucleoporin_FG2"/>
    <property type="match status" value="1"/>
</dbReference>
<dbReference type="GO" id="GO:0017056">
    <property type="term" value="F:structural constituent of nuclear pore"/>
    <property type="evidence" value="ECO:0007669"/>
    <property type="project" value="InterPro"/>
</dbReference>
<comment type="subcellular location">
    <subcellularLocation>
        <location evidence="1">Nucleus</location>
        <location evidence="1">Nuclear pore complex</location>
    </subcellularLocation>
</comment>
<dbReference type="Proteomes" id="UP000015102">
    <property type="component" value="Unassembled WGS sequence"/>
</dbReference>
<evidence type="ECO:0000256" key="6">
    <source>
        <dbReference type="ARBA" id="ARBA00023132"/>
    </source>
</evidence>
<dbReference type="EMBL" id="CAQQ02104117">
    <property type="status" value="NOT_ANNOTATED_CDS"/>
    <property type="molecule type" value="Genomic_DNA"/>
</dbReference>
<proteinExistence type="predicted"/>
<dbReference type="GO" id="GO:0008139">
    <property type="term" value="F:nuclear localization sequence binding"/>
    <property type="evidence" value="ECO:0007669"/>
    <property type="project" value="InterPro"/>
</dbReference>
<evidence type="ECO:0000256" key="5">
    <source>
        <dbReference type="ARBA" id="ARBA00023010"/>
    </source>
</evidence>
<dbReference type="AlphaFoldDB" id="T1GM20"/>
<keyword evidence="7" id="KW-0539">Nucleus</keyword>
<keyword evidence="9" id="KW-1185">Reference proteome</keyword>
<dbReference type="OMA" id="LICCIAS"/>
<dbReference type="PANTHER" id="PTHR13437:SF2">
    <property type="entry name" value="NUCLEOPORIN P58_P45"/>
    <property type="match status" value="1"/>
</dbReference>
<evidence type="ECO:0000256" key="3">
    <source>
        <dbReference type="ARBA" id="ARBA00022816"/>
    </source>
</evidence>
<dbReference type="GO" id="GO:0015031">
    <property type="term" value="P:protein transport"/>
    <property type="evidence" value="ECO:0007669"/>
    <property type="project" value="UniProtKB-KW"/>
</dbReference>
<organism evidence="8 9">
    <name type="scientific">Megaselia scalaris</name>
    <name type="common">Humpbacked fly</name>
    <name type="synonym">Phora scalaris</name>
    <dbReference type="NCBI Taxonomy" id="36166"/>
    <lineage>
        <taxon>Eukaryota</taxon>
        <taxon>Metazoa</taxon>
        <taxon>Ecdysozoa</taxon>
        <taxon>Arthropoda</taxon>
        <taxon>Hexapoda</taxon>
        <taxon>Insecta</taxon>
        <taxon>Pterygota</taxon>
        <taxon>Neoptera</taxon>
        <taxon>Endopterygota</taxon>
        <taxon>Diptera</taxon>
        <taxon>Brachycera</taxon>
        <taxon>Muscomorpha</taxon>
        <taxon>Platypezoidea</taxon>
        <taxon>Phoridae</taxon>
        <taxon>Megaseliini</taxon>
        <taxon>Megaselia</taxon>
    </lineage>
</organism>